<proteinExistence type="predicted"/>
<reference evidence="2 3" key="1">
    <citation type="submission" date="2019-10" db="EMBL/GenBank/DDBJ databases">
        <title>Taxonomy of Antarctic Massilia spp.: description of Massilia rubra sp. nov., Massilia aquatica sp. nov., Massilia mucilaginosa sp. nov., Massilia frigida sp. nov. isolated from streams, lakes and regoliths.</title>
        <authorList>
            <person name="Holochova P."/>
            <person name="Sedlacek I."/>
            <person name="Kralova S."/>
            <person name="Maslanova I."/>
            <person name="Busse H.-J."/>
            <person name="Stankova E."/>
            <person name="Vrbovska V."/>
            <person name="Kovarovic V."/>
            <person name="Bartak M."/>
            <person name="Svec P."/>
            <person name="Pantucek R."/>
        </authorList>
    </citation>
    <scope>NUCLEOTIDE SEQUENCE [LARGE SCALE GENOMIC DNA]</scope>
    <source>
        <strain evidence="2 3">CCM 8733</strain>
    </source>
</reference>
<comment type="caution">
    <text evidence="2">The sequence shown here is derived from an EMBL/GenBank/DDBJ whole genome shotgun (WGS) entry which is preliminary data.</text>
</comment>
<name>A0ABX0NTC2_9BURK</name>
<feature type="chain" id="PRO_5047504594" evidence="1">
    <location>
        <begin position="20"/>
        <end position="79"/>
    </location>
</feature>
<organism evidence="2 3">
    <name type="scientific">Massilia mucilaginosa</name>
    <dbReference type="NCBI Taxonomy" id="2609282"/>
    <lineage>
        <taxon>Bacteria</taxon>
        <taxon>Pseudomonadati</taxon>
        <taxon>Pseudomonadota</taxon>
        <taxon>Betaproteobacteria</taxon>
        <taxon>Burkholderiales</taxon>
        <taxon>Oxalobacteraceae</taxon>
        <taxon>Telluria group</taxon>
        <taxon>Massilia</taxon>
    </lineage>
</organism>
<evidence type="ECO:0000256" key="1">
    <source>
        <dbReference type="SAM" id="SignalP"/>
    </source>
</evidence>
<evidence type="ECO:0000313" key="3">
    <source>
        <dbReference type="Proteomes" id="UP000609726"/>
    </source>
</evidence>
<sequence length="79" mass="8400">MKILVTGLLFGFAAASASAQIVIFDYVAFVNTTAYFYDGLETRVPGVRVDGSTISTGGERSPVQQANRIIRIDCAAVTP</sequence>
<evidence type="ECO:0000313" key="2">
    <source>
        <dbReference type="EMBL" id="NHZ90097.1"/>
    </source>
</evidence>
<feature type="signal peptide" evidence="1">
    <location>
        <begin position="1"/>
        <end position="19"/>
    </location>
</feature>
<accession>A0ABX0NTC2</accession>
<protein>
    <submittedName>
        <fullName evidence="2">Uncharacterized protein</fullName>
    </submittedName>
</protein>
<dbReference type="RefSeq" id="WP_166875830.1">
    <property type="nucleotide sequence ID" value="NZ_WHJH01000014.1"/>
</dbReference>
<dbReference type="EMBL" id="WHJH01000014">
    <property type="protein sequence ID" value="NHZ90097.1"/>
    <property type="molecule type" value="Genomic_DNA"/>
</dbReference>
<keyword evidence="3" id="KW-1185">Reference proteome</keyword>
<gene>
    <name evidence="2" type="ORF">F2P45_13885</name>
</gene>
<keyword evidence="1" id="KW-0732">Signal</keyword>
<dbReference type="Proteomes" id="UP000609726">
    <property type="component" value="Unassembled WGS sequence"/>
</dbReference>